<accession>A0A977PYY7</accession>
<name>A0A977PYY7_9CYAN</name>
<dbReference type="EMBL" id="CP073041">
    <property type="protein sequence ID" value="UXE64389.1"/>
    <property type="molecule type" value="Genomic_DNA"/>
</dbReference>
<dbReference type="AlphaFoldDB" id="A0A977PYY7"/>
<protein>
    <submittedName>
        <fullName evidence="1">Uncharacterized protein</fullName>
    </submittedName>
</protein>
<proteinExistence type="predicted"/>
<sequence length="76" mass="9230">MFSRLFSHLFQEHAEDLFQRGCRDRLEGKLPKNQDSNYIRGYLANRARGIDDDIQYFPTVEAYLDWKRRYQNKSLK</sequence>
<gene>
    <name evidence="1" type="ORF">KA717_19065</name>
</gene>
<dbReference type="Proteomes" id="UP001065613">
    <property type="component" value="Chromosome"/>
</dbReference>
<evidence type="ECO:0000313" key="1">
    <source>
        <dbReference type="EMBL" id="UXE64389.1"/>
    </source>
</evidence>
<organism evidence="1">
    <name type="scientific">Woronichinia naegeliana WA131</name>
    <dbReference type="NCBI Taxonomy" id="2824559"/>
    <lineage>
        <taxon>Bacteria</taxon>
        <taxon>Bacillati</taxon>
        <taxon>Cyanobacteriota</taxon>
        <taxon>Cyanophyceae</taxon>
        <taxon>Synechococcales</taxon>
        <taxon>Coelosphaeriaceae</taxon>
        <taxon>Woronichinia</taxon>
    </lineage>
</organism>
<dbReference type="KEGG" id="wna:KA717_19065"/>
<reference evidence="1" key="1">
    <citation type="submission" date="2021-04" db="EMBL/GenBank/DDBJ databases">
        <title>Genome sequence of Woronichinia naegeliana from Washington state freshwater lake bloom.</title>
        <authorList>
            <person name="Dreher T.W."/>
        </authorList>
    </citation>
    <scope>NUCLEOTIDE SEQUENCE</scope>
    <source>
        <strain evidence="1">WA131</strain>
    </source>
</reference>